<evidence type="ECO:0000313" key="1">
    <source>
        <dbReference type="EMBL" id="CBW76571.1"/>
    </source>
</evidence>
<dbReference type="AlphaFoldDB" id="E5ATZ7"/>
<evidence type="ECO:0000313" key="2">
    <source>
        <dbReference type="Proteomes" id="UP000007437"/>
    </source>
</evidence>
<sequence>MDGSGVAPRYLGSRRYRPEFDLGFCAQFGNGFLSA</sequence>
<dbReference type="HOGENOM" id="CLU_3363872_0_0_4"/>
<organism evidence="1 2">
    <name type="scientific">Mycetohabitans rhizoxinica (strain DSM 19002 / CIP 109453 / HKI 454)</name>
    <name type="common">Paraburkholderia rhizoxinica</name>
    <dbReference type="NCBI Taxonomy" id="882378"/>
    <lineage>
        <taxon>Bacteria</taxon>
        <taxon>Pseudomonadati</taxon>
        <taxon>Pseudomonadota</taxon>
        <taxon>Betaproteobacteria</taxon>
        <taxon>Burkholderiales</taxon>
        <taxon>Burkholderiaceae</taxon>
        <taxon>Mycetohabitans</taxon>
    </lineage>
</organism>
<name>E5ATZ7_MYCRK</name>
<geneLocation type="plasmid" evidence="1 2">
    <name>pBRH01</name>
</geneLocation>
<gene>
    <name evidence="1" type="ordered locus">RBRH_00488</name>
</gene>
<protein>
    <submittedName>
        <fullName evidence="1">Outer membrane protein</fullName>
    </submittedName>
</protein>
<keyword evidence="1" id="KW-0614">Plasmid</keyword>
<proteinExistence type="predicted"/>
<reference evidence="1 2" key="1">
    <citation type="journal article" date="2011" name="J. Bacteriol.">
        <title>Complete genome sequence of Burkholderia rhizoxinica, an endosymbiont of Rhizopus microsporus.</title>
        <authorList>
            <person name="Lackner G."/>
            <person name="Moebius N."/>
            <person name="Partida-Martinez L."/>
            <person name="Hertweck C."/>
        </authorList>
    </citation>
    <scope>NUCLEOTIDE SEQUENCE [LARGE SCALE GENOMIC DNA]</scope>
    <source>
        <strain evidence="2">DSM 19002 / CIP 109453 / HKI 454</strain>
        <plasmid evidence="1 2">pBRH01</plasmid>
    </source>
</reference>
<dbReference type="KEGG" id="brh:RBRH_00488"/>
<dbReference type="Proteomes" id="UP000007437">
    <property type="component" value="Plasmid pBRH01"/>
</dbReference>
<dbReference type="EMBL" id="FR687360">
    <property type="protein sequence ID" value="CBW76571.1"/>
    <property type="molecule type" value="Genomic_DNA"/>
</dbReference>
<accession>E5ATZ7</accession>